<reference evidence="7 8" key="1">
    <citation type="submission" date="2019-12" db="EMBL/GenBank/DDBJ databases">
        <title>Chromosome-level assembly of the Caenorhabditis remanei genome.</title>
        <authorList>
            <person name="Teterina A.A."/>
            <person name="Willis J.H."/>
            <person name="Phillips P.C."/>
        </authorList>
    </citation>
    <scope>NUCLEOTIDE SEQUENCE [LARGE SCALE GENOMIC DNA]</scope>
    <source>
        <strain evidence="7 8">PX506</strain>
        <tissue evidence="7">Whole organism</tissue>
    </source>
</reference>
<name>A0A6A5G8T4_CAERE</name>
<dbReference type="PROSITE" id="PS50262">
    <property type="entry name" value="G_PROTEIN_RECEP_F1_2"/>
    <property type="match status" value="1"/>
</dbReference>
<dbReference type="InterPro" id="IPR017452">
    <property type="entry name" value="GPCR_Rhodpsn_7TM"/>
</dbReference>
<evidence type="ECO:0000313" key="8">
    <source>
        <dbReference type="Proteomes" id="UP000483820"/>
    </source>
</evidence>
<dbReference type="CDD" id="cd00637">
    <property type="entry name" value="7tm_classA_rhodopsin-like"/>
    <property type="match status" value="1"/>
</dbReference>
<evidence type="ECO:0000256" key="5">
    <source>
        <dbReference type="SAM" id="Phobius"/>
    </source>
</evidence>
<keyword evidence="2 5" id="KW-0812">Transmembrane</keyword>
<evidence type="ECO:0000256" key="4">
    <source>
        <dbReference type="ARBA" id="ARBA00023136"/>
    </source>
</evidence>
<dbReference type="CTD" id="9811908"/>
<dbReference type="EMBL" id="WUAV01000005">
    <property type="protein sequence ID" value="KAF1751508.1"/>
    <property type="molecule type" value="Genomic_DNA"/>
</dbReference>
<comment type="caution">
    <text evidence="7">The sequence shown here is derived from an EMBL/GenBank/DDBJ whole genome shotgun (WGS) entry which is preliminary data.</text>
</comment>
<feature type="transmembrane region" description="Helical" evidence="5">
    <location>
        <begin position="409"/>
        <end position="431"/>
    </location>
</feature>
<proteinExistence type="predicted"/>
<comment type="subcellular location">
    <subcellularLocation>
        <location evidence="1">Membrane</location>
    </subcellularLocation>
</comment>
<feature type="transmembrane region" description="Helical" evidence="5">
    <location>
        <begin position="231"/>
        <end position="249"/>
    </location>
</feature>
<feature type="transmembrane region" description="Helical" evidence="5">
    <location>
        <begin position="189"/>
        <end position="211"/>
    </location>
</feature>
<dbReference type="Proteomes" id="UP000483820">
    <property type="component" value="Chromosome V"/>
</dbReference>
<feature type="transmembrane region" description="Helical" evidence="5">
    <location>
        <begin position="364"/>
        <end position="389"/>
    </location>
</feature>
<keyword evidence="3 5" id="KW-1133">Transmembrane helix</keyword>
<dbReference type="AlphaFoldDB" id="A0A6A5G8T4"/>
<protein>
    <recommendedName>
        <fullName evidence="6">G-protein coupled receptors family 1 profile domain-containing protein</fullName>
    </recommendedName>
</protein>
<feature type="domain" description="G-protein coupled receptors family 1 profile" evidence="6">
    <location>
        <begin position="31"/>
        <end position="238"/>
    </location>
</feature>
<accession>A0A6A5G8T4</accession>
<feature type="transmembrane region" description="Helical" evidence="5">
    <location>
        <begin position="126"/>
        <end position="145"/>
    </location>
</feature>
<keyword evidence="4 5" id="KW-0472">Membrane</keyword>
<dbReference type="Gene3D" id="1.20.1070.10">
    <property type="entry name" value="Rhodopsin 7-helix transmembrane proteins"/>
    <property type="match status" value="2"/>
</dbReference>
<dbReference type="RefSeq" id="XP_053581286.1">
    <property type="nucleotide sequence ID" value="XM_053732373.1"/>
</dbReference>
<dbReference type="InterPro" id="IPR019430">
    <property type="entry name" value="7TM_GPCR_serpentine_rcpt_Srx"/>
</dbReference>
<gene>
    <name evidence="7" type="ORF">GCK72_018062</name>
</gene>
<dbReference type="SUPFAM" id="SSF81321">
    <property type="entry name" value="Family A G protein-coupled receptor-like"/>
    <property type="match status" value="2"/>
</dbReference>
<evidence type="ECO:0000256" key="3">
    <source>
        <dbReference type="ARBA" id="ARBA00022989"/>
    </source>
</evidence>
<feature type="transmembrane region" description="Helical" evidence="5">
    <location>
        <begin position="15"/>
        <end position="40"/>
    </location>
</feature>
<feature type="transmembrane region" description="Helical" evidence="5">
    <location>
        <begin position="503"/>
        <end position="520"/>
    </location>
</feature>
<dbReference type="KEGG" id="crq:GCK72_018062"/>
<sequence>MIDNEEFNYTNSLNLLVAFLIISIGVFGVICNSAIVYIYLKENSEKTAFNLICFFRAISNVIILTNVFMITFFPKTMLGYSPYPPVIESWLINTSNTLYLGNEYQIVLVALNRFCALFFPMKYSKVFSVFNTTIVLVAIYIYRIVKKIIELWPQSMKGCHALYSTKALAWSYSDAKECADWEDDALVVIFYTFIAMSILNTITFVKILHFYRKRSSDQDKDTRKRMRKNTIHFLQTMMQDSLYLIDLTFTFELSSWSTHRVWTYVSGTLIWELLHTTDGFIMVMFNERLSFFKKKISNSSVIPVTATPSPLRRGTISVSTIPSINVYTAHTPTSHPVSCPCKLEMSTMSNSTSNFYNYKDNVNLISGILTFVIGVFGAICNYTIVHVFIVSPDKTSFNLICFFRALINFYILVTTFLGVFLPSTLLGYSVYSQAFESWNLNLSMSLYLGNEYQITLVALNRFCALFFPRYYTKIFAIRPTLFVIIVFYVYRLVVVIYMTAVDVARGCFYFFSTITLAWQYPFDPVCWFEDNIMIIVLTTFIGTTCLNMITFVRILKFYRSMNTHDRDTRTRVRKNAMLFFQTVLQDSLYIIDLSSTFKLGALSTHRMWTSISGTLVWESLHALDGFVKTPSVPIYATLSRFIMLMFNDRFSFLCARNESPETSTSAVPRRAPVHPLGSVG</sequence>
<evidence type="ECO:0000259" key="6">
    <source>
        <dbReference type="PROSITE" id="PS50262"/>
    </source>
</evidence>
<feature type="transmembrane region" description="Helical" evidence="5">
    <location>
        <begin position="532"/>
        <end position="552"/>
    </location>
</feature>
<feature type="transmembrane region" description="Helical" evidence="5">
    <location>
        <begin position="477"/>
        <end position="496"/>
    </location>
</feature>
<dbReference type="PANTHER" id="PTHR23013:SF27">
    <property type="entry name" value="G-PROTEIN COUPLED RECEPTORS FAMILY 1 PROFILE DOMAIN-CONTAINING PROTEIN"/>
    <property type="match status" value="1"/>
</dbReference>
<evidence type="ECO:0000313" key="7">
    <source>
        <dbReference type="EMBL" id="KAF1751508.1"/>
    </source>
</evidence>
<organism evidence="7 8">
    <name type="scientific">Caenorhabditis remanei</name>
    <name type="common">Caenorhabditis vulgaris</name>
    <dbReference type="NCBI Taxonomy" id="31234"/>
    <lineage>
        <taxon>Eukaryota</taxon>
        <taxon>Metazoa</taxon>
        <taxon>Ecdysozoa</taxon>
        <taxon>Nematoda</taxon>
        <taxon>Chromadorea</taxon>
        <taxon>Rhabditida</taxon>
        <taxon>Rhabditina</taxon>
        <taxon>Rhabditomorpha</taxon>
        <taxon>Rhabditoidea</taxon>
        <taxon>Rhabditidae</taxon>
        <taxon>Peloderinae</taxon>
        <taxon>Caenorhabditis</taxon>
    </lineage>
</organism>
<feature type="transmembrane region" description="Helical" evidence="5">
    <location>
        <begin position="52"/>
        <end position="73"/>
    </location>
</feature>
<dbReference type="Pfam" id="PF10328">
    <property type="entry name" value="7TM_GPCR_Srx"/>
    <property type="match status" value="2"/>
</dbReference>
<evidence type="ECO:0000256" key="2">
    <source>
        <dbReference type="ARBA" id="ARBA00022692"/>
    </source>
</evidence>
<dbReference type="PANTHER" id="PTHR23013">
    <property type="entry name" value="SERPENTINE RECEPTOR"/>
    <property type="match status" value="1"/>
</dbReference>
<dbReference type="GeneID" id="9811908"/>
<feature type="transmembrane region" description="Helical" evidence="5">
    <location>
        <begin position="261"/>
        <end position="285"/>
    </location>
</feature>
<evidence type="ECO:0000256" key="1">
    <source>
        <dbReference type="ARBA" id="ARBA00004370"/>
    </source>
</evidence>
<dbReference type="GO" id="GO:0016020">
    <property type="term" value="C:membrane"/>
    <property type="evidence" value="ECO:0007669"/>
    <property type="project" value="UniProtKB-SubCell"/>
</dbReference>
<feature type="transmembrane region" description="Helical" evidence="5">
    <location>
        <begin position="98"/>
        <end position="119"/>
    </location>
</feature>